<reference evidence="1 2" key="1">
    <citation type="submission" date="2015-06" db="EMBL/GenBank/DDBJ databases">
        <title>Draft genome sequence of an Alphaproteobacteria species associated to the Mediterranean sponge Oscarella lobularis.</title>
        <authorList>
            <person name="Jourda C."/>
            <person name="Santini S."/>
            <person name="Claverie J.-M."/>
        </authorList>
    </citation>
    <scope>NUCLEOTIDE SEQUENCE [LARGE SCALE GENOMIC DNA]</scope>
    <source>
        <strain evidence="1">IGS</strain>
    </source>
</reference>
<evidence type="ECO:0000313" key="1">
    <source>
        <dbReference type="EMBL" id="KMW56754.1"/>
    </source>
</evidence>
<dbReference type="EMBL" id="LFTY01000002">
    <property type="protein sequence ID" value="KMW56754.1"/>
    <property type="molecule type" value="Genomic_DNA"/>
</dbReference>
<accession>A0A0J9E4J9</accession>
<dbReference type="SUPFAM" id="SSF53756">
    <property type="entry name" value="UDP-Glycosyltransferase/glycogen phosphorylase"/>
    <property type="match status" value="1"/>
</dbReference>
<dbReference type="OrthoDB" id="1224817at2"/>
<proteinExistence type="predicted"/>
<evidence type="ECO:0008006" key="3">
    <source>
        <dbReference type="Google" id="ProtNLM"/>
    </source>
</evidence>
<organism evidence="1 2">
    <name type="scientific">Candidatus Rhodobacter oscarellae</name>
    <dbReference type="NCBI Taxonomy" id="1675527"/>
    <lineage>
        <taxon>Bacteria</taxon>
        <taxon>Pseudomonadati</taxon>
        <taxon>Pseudomonadota</taxon>
        <taxon>Alphaproteobacteria</taxon>
        <taxon>Rhodobacterales</taxon>
        <taxon>Rhodobacter group</taxon>
        <taxon>Rhodobacter</taxon>
    </lineage>
</organism>
<comment type="caution">
    <text evidence="1">The sequence shown here is derived from an EMBL/GenBank/DDBJ whole genome shotgun (WGS) entry which is preliminary data.</text>
</comment>
<sequence>MRILFHENCLGLRGTTQAVYDYAHHAERLLGHESIVCFQADHPENDPSIQAKFEARFQTVPYRDAEALLDLNADLGYYIKVGAPSPLPAPLPFVVHEVFQRYEPHGASYAYVSEWLAAYRTGGRLPFVPHMVDLPPGESQRDALGIPQEAFVFGRYGGHETFDLGFVKEAVAELLQDPQTWFVFVNTERFISHPRALFLDPITELQGKSDFITTCDAMLHGRKRGESFGLAICEFLFHGRPVLAWQGGKDGNHRVILKDAPGALYRDKADLLAKARALQHGGGFDWAKLVAPFAPAPVMQRFDEVFLRGAARPSPSRLVVNAEYRLRRLLG</sequence>
<dbReference type="PATRIC" id="fig|1675527.3.peg.1804"/>
<dbReference type="STRING" id="1675527.AIOL_001710"/>
<dbReference type="RefSeq" id="WP_049642591.1">
    <property type="nucleotide sequence ID" value="NZ_LFTY01000002.1"/>
</dbReference>
<protein>
    <recommendedName>
        <fullName evidence="3">Glycosyltransferase</fullName>
    </recommendedName>
</protein>
<name>A0A0J9E4J9_9RHOB</name>
<dbReference type="AlphaFoldDB" id="A0A0J9E4J9"/>
<gene>
    <name evidence="1" type="ORF">AIOL_001710</name>
</gene>
<keyword evidence="2" id="KW-1185">Reference proteome</keyword>
<evidence type="ECO:0000313" key="2">
    <source>
        <dbReference type="Proteomes" id="UP000037178"/>
    </source>
</evidence>
<dbReference type="Proteomes" id="UP000037178">
    <property type="component" value="Unassembled WGS sequence"/>
</dbReference>